<reference evidence="3 4" key="1">
    <citation type="journal article" date="2016" name="Sci. Rep.">
        <title>The genome sequence of the outbreeding globe artichoke constructed de novo incorporating a phase-aware low-pass sequencing strategy of F1 progeny.</title>
        <authorList>
            <person name="Scaglione D."/>
            <person name="Reyes-Chin-Wo S."/>
            <person name="Acquadro A."/>
            <person name="Froenicke L."/>
            <person name="Portis E."/>
            <person name="Beitel C."/>
            <person name="Tirone M."/>
            <person name="Mauro R."/>
            <person name="Lo Monaco A."/>
            <person name="Mauromicale G."/>
            <person name="Faccioli P."/>
            <person name="Cattivelli L."/>
            <person name="Rieseberg L."/>
            <person name="Michelmore R."/>
            <person name="Lanteri S."/>
        </authorList>
    </citation>
    <scope>NUCLEOTIDE SEQUENCE [LARGE SCALE GENOMIC DNA]</scope>
    <source>
        <strain evidence="3">2C</strain>
    </source>
</reference>
<dbReference type="InterPro" id="IPR001680">
    <property type="entry name" value="WD40_rpt"/>
</dbReference>
<proteinExistence type="predicted"/>
<protein>
    <recommendedName>
        <fullName evidence="5">Mitogen-activated protein kinase-binding protein 1</fullName>
    </recommendedName>
</protein>
<evidence type="ECO:0000313" key="4">
    <source>
        <dbReference type="Proteomes" id="UP000243975"/>
    </source>
</evidence>
<dbReference type="PROSITE" id="PS50082">
    <property type="entry name" value="WD_REPEATS_2"/>
    <property type="match status" value="4"/>
</dbReference>
<dbReference type="AlphaFoldDB" id="A0A103YLT6"/>
<dbReference type="Gene3D" id="2.130.10.10">
    <property type="entry name" value="YVTN repeat-like/Quinoprotein amine dehydrogenase"/>
    <property type="match status" value="4"/>
</dbReference>
<evidence type="ECO:0000313" key="3">
    <source>
        <dbReference type="EMBL" id="KVI11525.1"/>
    </source>
</evidence>
<dbReference type="SUPFAM" id="SSF50978">
    <property type="entry name" value="WD40 repeat-like"/>
    <property type="match status" value="2"/>
</dbReference>
<evidence type="ECO:0008006" key="5">
    <source>
        <dbReference type="Google" id="ProtNLM"/>
    </source>
</evidence>
<feature type="repeat" description="WD" evidence="1">
    <location>
        <begin position="724"/>
        <end position="757"/>
    </location>
</feature>
<comment type="caution">
    <text evidence="3">The sequence shown here is derived from an EMBL/GenBank/DDBJ whole genome shotgun (WGS) entry which is preliminary data.</text>
</comment>
<dbReference type="PANTHER" id="PTHR45589:SF1">
    <property type="entry name" value="WD REPEAT DOMAIN 62, ISOFORM G"/>
    <property type="match status" value="1"/>
</dbReference>
<gene>
    <name evidence="3" type="ORF">Ccrd_010063</name>
</gene>
<dbReference type="InterPro" id="IPR052779">
    <property type="entry name" value="WDR62"/>
</dbReference>
<keyword evidence="1" id="KW-0853">WD repeat</keyword>
<sequence length="1254" mass="135977">MHPTRKLKKPQTSCSKFDLEEIIGLTTTNGNGLASSFYDSKFVYIAGCVVVLYDVDLGTQSHLIVSNRSPKPLTCVAVSQDGSYVAAGEVYFQYSSEFCSILLYTSEGNNLRVCLLGLTGIFVALEKWPSGHQPAIVVWSSATLASVSELKGHRYGVACMAFSPDGKHLVSVGFPQDGYLCLWDWRSGRLVKKLKACSSFSAVASVSFSVDANFILTAGKRHLKTWTVGLPTKSRAKTDSLSPSMHGKTVNLGHHKGCTFIAITSSLKTKGNLADGKSGELVLVYALTDSGVLCLLHGGLTITHSVNLKVEKGYALSASREFIACACNNGVVKLYTVGSLGYAGSLQYSEDKQSNKTSNTQCHSEVSQEGIQHPPTFPDAIACQFSNSEKLVVVYRDHSLYIWNIHGKFQATKCCVLVSHSACIWDVQNLSCENMHDPSLACVARGCNGGVSFATCSADGTIRLWDLALQSEPPEPVGTSCLVGAGTFERESVVSGVITQGYRSMAVSSDGKHLAAGDSDGNLHIFNLNTTDYTCIQDVHKAEILSLDFSLPIKKKMNSAEDLESYYFLASGGGDRMIQLFDVNRNFDLIASIDDHSAAVTSVKLTGNGRKIISCSSDRSLILRDVAGRGMEYDISHSHQHIASCGTVYDIAMDPTTETAVTDKRINMFDIAAGQVIRSFKQSGDFGDPIKVVLDPSCSYLVCSYSDKSICMYDFMSGEMVAFGMGHGEAINGIIFLPDCKHLVSVGSDGCIFIWKVPTLLTSRMLQRIKEKFCSLSPSTIAQCAQINYFEENYLRSQRTARAVLCEGKCPQETSTFRFSVSRLPQWAKSKVTSPLVIPMDPILCEVAEREDHSPSKSLSGGNAPVDLVLHTPSNHNTERFTRSSSSGTSNSKASTTQGACRSFALDKRWLTIHTVCLDLLNSPEAYNTKERSVPLSSNLSQSHALETTDIESMNHGAAKFCLSGTSYNHHDVEPAACLNVHIGLNDSACLSNIIGQHQCNEASDSPEEFTHGSSEQLQLSTSVNQIPDNCILNSGNNSANFKTEAPKSSSRKSYSARFTVGRDLLRGQKLPMNDTGETINGCKETNLTNLTDLSVTEQEDSERGSCSRQGMMRSNTTLNLLSPNHIAASQSNSCSSSAKPTKADKLPIIKLKTLDACKEALRSLAASSETALEVFSKLKDVMPTREGPEAEFYAETAEMLPSIAKNVHEIAKFASSYGDVKIDIPGFEPLLGKFAESLSQRVIELLKENCTTL</sequence>
<dbReference type="PANTHER" id="PTHR45589">
    <property type="entry name" value="WD REPEAT DOMAIN 62, ISOFORM G"/>
    <property type="match status" value="1"/>
</dbReference>
<feature type="repeat" description="WD" evidence="1">
    <location>
        <begin position="453"/>
        <end position="467"/>
    </location>
</feature>
<dbReference type="InterPro" id="IPR036322">
    <property type="entry name" value="WD40_repeat_dom_sf"/>
</dbReference>
<dbReference type="OMA" id="LSCENMH"/>
<name>A0A103YLT6_CYNCS</name>
<evidence type="ECO:0000256" key="2">
    <source>
        <dbReference type="SAM" id="MobiDB-lite"/>
    </source>
</evidence>
<feature type="repeat" description="WD" evidence="1">
    <location>
        <begin position="593"/>
        <end position="626"/>
    </location>
</feature>
<organism evidence="3 4">
    <name type="scientific">Cynara cardunculus var. scolymus</name>
    <name type="common">Globe artichoke</name>
    <name type="synonym">Cynara scolymus</name>
    <dbReference type="NCBI Taxonomy" id="59895"/>
    <lineage>
        <taxon>Eukaryota</taxon>
        <taxon>Viridiplantae</taxon>
        <taxon>Streptophyta</taxon>
        <taxon>Embryophyta</taxon>
        <taxon>Tracheophyta</taxon>
        <taxon>Spermatophyta</taxon>
        <taxon>Magnoliopsida</taxon>
        <taxon>eudicotyledons</taxon>
        <taxon>Gunneridae</taxon>
        <taxon>Pentapetalae</taxon>
        <taxon>asterids</taxon>
        <taxon>campanulids</taxon>
        <taxon>Asterales</taxon>
        <taxon>Asteraceae</taxon>
        <taxon>Carduoideae</taxon>
        <taxon>Cardueae</taxon>
        <taxon>Carduinae</taxon>
        <taxon>Cynara</taxon>
    </lineage>
</organism>
<dbReference type="PROSITE" id="PS50294">
    <property type="entry name" value="WD_REPEATS_REGION"/>
    <property type="match status" value="1"/>
</dbReference>
<feature type="region of interest" description="Disordered" evidence="2">
    <location>
        <begin position="853"/>
        <end position="896"/>
    </location>
</feature>
<dbReference type="SMART" id="SM00320">
    <property type="entry name" value="WD40"/>
    <property type="match status" value="10"/>
</dbReference>
<dbReference type="STRING" id="59895.A0A103YLT6"/>
<dbReference type="Pfam" id="PF00400">
    <property type="entry name" value="WD40"/>
    <property type="match status" value="5"/>
</dbReference>
<feature type="compositionally biased region" description="Low complexity" evidence="2">
    <location>
        <begin position="883"/>
        <end position="896"/>
    </location>
</feature>
<dbReference type="Gramene" id="KVI11525">
    <property type="protein sequence ID" value="KVI11525"/>
    <property type="gene ID" value="Ccrd_010063"/>
</dbReference>
<dbReference type="InterPro" id="IPR015943">
    <property type="entry name" value="WD40/YVTN_repeat-like_dom_sf"/>
</dbReference>
<accession>A0A103YLT6</accession>
<dbReference type="Proteomes" id="UP000243975">
    <property type="component" value="Unassembled WGS sequence"/>
</dbReference>
<dbReference type="EMBL" id="LEKV01000094">
    <property type="protein sequence ID" value="KVI11525.1"/>
    <property type="molecule type" value="Genomic_DNA"/>
</dbReference>
<evidence type="ECO:0000256" key="1">
    <source>
        <dbReference type="PROSITE-ProRule" id="PRU00221"/>
    </source>
</evidence>
<keyword evidence="4" id="KW-1185">Reference proteome</keyword>
<feature type="repeat" description="WD" evidence="1">
    <location>
        <begin position="150"/>
        <end position="193"/>
    </location>
</feature>